<feature type="compositionally biased region" description="Basic and acidic residues" evidence="1">
    <location>
        <begin position="1"/>
        <end position="12"/>
    </location>
</feature>
<comment type="caution">
    <text evidence="2">The sequence shown here is derived from an EMBL/GenBank/DDBJ whole genome shotgun (WGS) entry which is preliminary data.</text>
</comment>
<evidence type="ECO:0000313" key="3">
    <source>
        <dbReference type="Proteomes" id="UP000245609"/>
    </source>
</evidence>
<organism evidence="2 3">
    <name type="scientific">Smittium megazygosporum</name>
    <dbReference type="NCBI Taxonomy" id="133381"/>
    <lineage>
        <taxon>Eukaryota</taxon>
        <taxon>Fungi</taxon>
        <taxon>Fungi incertae sedis</taxon>
        <taxon>Zoopagomycota</taxon>
        <taxon>Kickxellomycotina</taxon>
        <taxon>Harpellomycetes</taxon>
        <taxon>Harpellales</taxon>
        <taxon>Legeriomycetaceae</taxon>
        <taxon>Smittium</taxon>
    </lineage>
</organism>
<feature type="region of interest" description="Disordered" evidence="1">
    <location>
        <begin position="1"/>
        <end position="29"/>
    </location>
</feature>
<sequence>MDFDSSHLRYDSNDESDSSYIPQDSPSHVNSTSNFVNQINLNESRFVVSFNQNFPEKEFDSVVILLDLPINDLYSRLRDFDLAGAIQIPLILDDNKRDISLFTNSSADISKIYLHKDKKTKELRVVASTELLPEFHFGWTQTLFQLISVKNVEIFGFGLDSYSGYKNKNLHKFYSEPVSEGAIVLGLPACISNYCNFRKIPVKTNLSTGVQVSALASKQIHADSPEPTDFMYT</sequence>
<protein>
    <submittedName>
        <fullName evidence="2">Uncharacterized protein</fullName>
    </submittedName>
</protein>
<evidence type="ECO:0000313" key="2">
    <source>
        <dbReference type="EMBL" id="PVV01498.1"/>
    </source>
</evidence>
<feature type="compositionally biased region" description="Polar residues" evidence="1">
    <location>
        <begin position="18"/>
        <end position="29"/>
    </location>
</feature>
<name>A0A2T9ZA80_9FUNG</name>
<dbReference type="EMBL" id="MBFS01001026">
    <property type="protein sequence ID" value="PVV01498.1"/>
    <property type="molecule type" value="Genomic_DNA"/>
</dbReference>
<dbReference type="Proteomes" id="UP000245609">
    <property type="component" value="Unassembled WGS sequence"/>
</dbReference>
<dbReference type="AlphaFoldDB" id="A0A2T9ZA80"/>
<gene>
    <name evidence="2" type="ORF">BB560_004081</name>
</gene>
<evidence type="ECO:0000256" key="1">
    <source>
        <dbReference type="SAM" id="MobiDB-lite"/>
    </source>
</evidence>
<accession>A0A2T9ZA80</accession>
<keyword evidence="3" id="KW-1185">Reference proteome</keyword>
<reference evidence="2 3" key="1">
    <citation type="journal article" date="2018" name="MBio">
        <title>Comparative Genomics Reveals the Core Gene Toolbox for the Fungus-Insect Symbiosis.</title>
        <authorList>
            <person name="Wang Y."/>
            <person name="Stata M."/>
            <person name="Wang W."/>
            <person name="Stajich J.E."/>
            <person name="White M.M."/>
            <person name="Moncalvo J.M."/>
        </authorList>
    </citation>
    <scope>NUCLEOTIDE SEQUENCE [LARGE SCALE GENOMIC DNA]</scope>
    <source>
        <strain evidence="2 3">SC-DP-2</strain>
    </source>
</reference>
<proteinExistence type="predicted"/>